<protein>
    <submittedName>
        <fullName evidence="2">Uncharacterized protein</fullName>
    </submittedName>
</protein>
<dbReference type="KEGG" id="amuc:Pan181_25700"/>
<gene>
    <name evidence="2" type="ORF">Pan181_25700</name>
</gene>
<evidence type="ECO:0000256" key="1">
    <source>
        <dbReference type="SAM" id="Phobius"/>
    </source>
</evidence>
<dbReference type="EMBL" id="CP036278">
    <property type="protein sequence ID" value="QDU56361.1"/>
    <property type="molecule type" value="Genomic_DNA"/>
</dbReference>
<organism evidence="2 3">
    <name type="scientific">Aeoliella mucimassa</name>
    <dbReference type="NCBI Taxonomy" id="2527972"/>
    <lineage>
        <taxon>Bacteria</taxon>
        <taxon>Pseudomonadati</taxon>
        <taxon>Planctomycetota</taxon>
        <taxon>Planctomycetia</taxon>
        <taxon>Pirellulales</taxon>
        <taxon>Lacipirellulaceae</taxon>
        <taxon>Aeoliella</taxon>
    </lineage>
</organism>
<keyword evidence="3" id="KW-1185">Reference proteome</keyword>
<dbReference type="AlphaFoldDB" id="A0A518ANT5"/>
<accession>A0A518ANT5</accession>
<sequence length="267" mass="29143">MDSEESLSMAAKEPLAEIDFSRYRTEDLVDQLVELISVPGAIRKVLKTIGWVLLLATIACGLMRSYAELSLLPWLVCSVYALLAAVVFGGALGVLRVIRAGLKNIQGILVCSLDVTRKAADDYQKLGNAEVRLPSGSELLLQVERKVIDPALQRAVRSAFGRLGGPISWAYRRTIGSAVSSLVTRLGKSKSPEERENEATRSTLRALAGLNQYSARIESFANSATEMVERLGQRLRFYAMFPLWALYAVVLGIASVPVVVILYLGAQ</sequence>
<proteinExistence type="predicted"/>
<name>A0A518ANT5_9BACT</name>
<dbReference type="Proteomes" id="UP000315750">
    <property type="component" value="Chromosome"/>
</dbReference>
<feature type="transmembrane region" description="Helical" evidence="1">
    <location>
        <begin position="237"/>
        <end position="264"/>
    </location>
</feature>
<reference evidence="2 3" key="1">
    <citation type="submission" date="2019-02" db="EMBL/GenBank/DDBJ databases">
        <title>Deep-cultivation of Planctomycetes and their phenomic and genomic characterization uncovers novel biology.</title>
        <authorList>
            <person name="Wiegand S."/>
            <person name="Jogler M."/>
            <person name="Boedeker C."/>
            <person name="Pinto D."/>
            <person name="Vollmers J."/>
            <person name="Rivas-Marin E."/>
            <person name="Kohn T."/>
            <person name="Peeters S.H."/>
            <person name="Heuer A."/>
            <person name="Rast P."/>
            <person name="Oberbeckmann S."/>
            <person name="Bunk B."/>
            <person name="Jeske O."/>
            <person name="Meyerdierks A."/>
            <person name="Storesund J.E."/>
            <person name="Kallscheuer N."/>
            <person name="Luecker S."/>
            <person name="Lage O.M."/>
            <person name="Pohl T."/>
            <person name="Merkel B.J."/>
            <person name="Hornburger P."/>
            <person name="Mueller R.-W."/>
            <person name="Bruemmer F."/>
            <person name="Labrenz M."/>
            <person name="Spormann A.M."/>
            <person name="Op den Camp H."/>
            <person name="Overmann J."/>
            <person name="Amann R."/>
            <person name="Jetten M.S.M."/>
            <person name="Mascher T."/>
            <person name="Medema M.H."/>
            <person name="Devos D.P."/>
            <person name="Kaster A.-K."/>
            <person name="Ovreas L."/>
            <person name="Rohde M."/>
            <person name="Galperin M.Y."/>
            <person name="Jogler C."/>
        </authorList>
    </citation>
    <scope>NUCLEOTIDE SEQUENCE [LARGE SCALE GENOMIC DNA]</scope>
    <source>
        <strain evidence="2 3">Pan181</strain>
    </source>
</reference>
<keyword evidence="1" id="KW-0472">Membrane</keyword>
<feature type="transmembrane region" description="Helical" evidence="1">
    <location>
        <begin position="73"/>
        <end position="95"/>
    </location>
</feature>
<evidence type="ECO:0000313" key="3">
    <source>
        <dbReference type="Proteomes" id="UP000315750"/>
    </source>
</evidence>
<evidence type="ECO:0000313" key="2">
    <source>
        <dbReference type="EMBL" id="QDU56361.1"/>
    </source>
</evidence>
<keyword evidence="1" id="KW-1133">Transmembrane helix</keyword>
<keyword evidence="1" id="KW-0812">Transmembrane</keyword>
<feature type="transmembrane region" description="Helical" evidence="1">
    <location>
        <begin position="49"/>
        <end position="67"/>
    </location>
</feature>